<feature type="transmembrane region" description="Helical" evidence="5">
    <location>
        <begin position="52"/>
        <end position="71"/>
    </location>
</feature>
<dbReference type="SUPFAM" id="SSF103473">
    <property type="entry name" value="MFS general substrate transporter"/>
    <property type="match status" value="1"/>
</dbReference>
<dbReference type="PROSITE" id="PS50850">
    <property type="entry name" value="MFS"/>
    <property type="match status" value="1"/>
</dbReference>
<feature type="transmembrane region" description="Helical" evidence="5">
    <location>
        <begin position="109"/>
        <end position="127"/>
    </location>
</feature>
<evidence type="ECO:0000256" key="1">
    <source>
        <dbReference type="ARBA" id="ARBA00004651"/>
    </source>
</evidence>
<feature type="transmembrane region" description="Helical" evidence="5">
    <location>
        <begin position="353"/>
        <end position="372"/>
    </location>
</feature>
<organism evidence="7 8">
    <name type="scientific">Subtercola lobariae</name>
    <dbReference type="NCBI Taxonomy" id="1588641"/>
    <lineage>
        <taxon>Bacteria</taxon>
        <taxon>Bacillati</taxon>
        <taxon>Actinomycetota</taxon>
        <taxon>Actinomycetes</taxon>
        <taxon>Micrococcales</taxon>
        <taxon>Microbacteriaceae</taxon>
        <taxon>Subtercola</taxon>
    </lineage>
</organism>
<evidence type="ECO:0000256" key="2">
    <source>
        <dbReference type="ARBA" id="ARBA00022692"/>
    </source>
</evidence>
<feature type="transmembrane region" description="Helical" evidence="5">
    <location>
        <begin position="220"/>
        <end position="241"/>
    </location>
</feature>
<comment type="subcellular location">
    <subcellularLocation>
        <location evidence="1">Cell membrane</location>
        <topology evidence="1">Multi-pass membrane protein</topology>
    </subcellularLocation>
</comment>
<dbReference type="InterPro" id="IPR051788">
    <property type="entry name" value="MFS_Transporter"/>
</dbReference>
<protein>
    <submittedName>
        <fullName evidence="7">MFS transporter</fullName>
    </submittedName>
</protein>
<gene>
    <name evidence="7" type="ORF">GCM10011399_32010</name>
</gene>
<feature type="transmembrane region" description="Helical" evidence="5">
    <location>
        <begin position="294"/>
        <end position="316"/>
    </location>
</feature>
<dbReference type="InterPro" id="IPR011701">
    <property type="entry name" value="MFS"/>
</dbReference>
<feature type="domain" description="Major facilitator superfamily (MFS) profile" evidence="6">
    <location>
        <begin position="12"/>
        <end position="404"/>
    </location>
</feature>
<dbReference type="RefSeq" id="WP_188680038.1">
    <property type="nucleotide sequence ID" value="NZ_BMGP01000006.1"/>
</dbReference>
<comment type="caution">
    <text evidence="7">The sequence shown here is derived from an EMBL/GenBank/DDBJ whole genome shotgun (WGS) entry which is preliminary data.</text>
</comment>
<dbReference type="InterPro" id="IPR020846">
    <property type="entry name" value="MFS_dom"/>
</dbReference>
<evidence type="ECO:0000259" key="6">
    <source>
        <dbReference type="PROSITE" id="PS50850"/>
    </source>
</evidence>
<sequence length="408" mass="41957">MSQPVAAPPTAARLTAWRNAVFAIFALSGLTIASWVARLPAVRDELHLDTEAVGLIILGLSAGSILGLVVAPHLLAKLGPRRGIVFSLTLNAIGLAGVGISAAVLPEPALTTVFLAVLGFGNGSLDVQMNVEGAASERAIGRTLMPLMHAFFSFGTVIGAGLGAAASALSVPVSVHLSVMAVFIVIAGIVAVRFIPQTVDVEDPSTSAKTPFRLRVKESLAVWADSRLLLIGLIILGMAFAEGSANDWIALATVDGHHQDNTTGALMFGVFVVAMTVGRVIGGPILDRFGRVPILRLSALIGAIGLLTFILAPALWSAMLGAVLWGIGSSLGFPVGISAASDDPKTAAARVSAVAIIGYVAFLAGPPLLGFLGQHFGILNALFVVLVLLVLAAIVAPAARERTGRFAR</sequence>
<feature type="transmembrane region" description="Helical" evidence="5">
    <location>
        <begin position="261"/>
        <end position="282"/>
    </location>
</feature>
<dbReference type="Pfam" id="PF07690">
    <property type="entry name" value="MFS_1"/>
    <property type="match status" value="2"/>
</dbReference>
<feature type="transmembrane region" description="Helical" evidence="5">
    <location>
        <begin position="378"/>
        <end position="399"/>
    </location>
</feature>
<evidence type="ECO:0000256" key="3">
    <source>
        <dbReference type="ARBA" id="ARBA00022989"/>
    </source>
</evidence>
<dbReference type="AlphaFoldDB" id="A0A917BC20"/>
<dbReference type="EMBL" id="BMGP01000006">
    <property type="protein sequence ID" value="GGF36676.1"/>
    <property type="molecule type" value="Genomic_DNA"/>
</dbReference>
<reference evidence="7 8" key="1">
    <citation type="journal article" date="2014" name="Int. J. Syst. Evol. Microbiol.">
        <title>Complete genome sequence of Corynebacterium casei LMG S-19264T (=DSM 44701T), isolated from a smear-ripened cheese.</title>
        <authorList>
            <consortium name="US DOE Joint Genome Institute (JGI-PGF)"/>
            <person name="Walter F."/>
            <person name="Albersmeier A."/>
            <person name="Kalinowski J."/>
            <person name="Ruckert C."/>
        </authorList>
    </citation>
    <scope>NUCLEOTIDE SEQUENCE [LARGE SCALE GENOMIC DNA]</scope>
    <source>
        <strain evidence="7 8">CGMCC 1.12976</strain>
    </source>
</reference>
<keyword evidence="2 5" id="KW-0812">Transmembrane</keyword>
<feature type="transmembrane region" description="Helical" evidence="5">
    <location>
        <begin position="20"/>
        <end position="40"/>
    </location>
</feature>
<feature type="transmembrane region" description="Helical" evidence="5">
    <location>
        <begin position="147"/>
        <end position="169"/>
    </location>
</feature>
<keyword evidence="4 5" id="KW-0472">Membrane</keyword>
<accession>A0A917BC20</accession>
<dbReference type="Proteomes" id="UP000598775">
    <property type="component" value="Unassembled WGS sequence"/>
</dbReference>
<dbReference type="PANTHER" id="PTHR23514">
    <property type="entry name" value="BYPASS OF STOP CODON PROTEIN 6"/>
    <property type="match status" value="1"/>
</dbReference>
<dbReference type="GO" id="GO:0005886">
    <property type="term" value="C:plasma membrane"/>
    <property type="evidence" value="ECO:0007669"/>
    <property type="project" value="UniProtKB-SubCell"/>
</dbReference>
<dbReference type="GO" id="GO:0022857">
    <property type="term" value="F:transmembrane transporter activity"/>
    <property type="evidence" value="ECO:0007669"/>
    <property type="project" value="InterPro"/>
</dbReference>
<evidence type="ECO:0000313" key="7">
    <source>
        <dbReference type="EMBL" id="GGF36676.1"/>
    </source>
</evidence>
<feature type="transmembrane region" description="Helical" evidence="5">
    <location>
        <begin position="175"/>
        <end position="195"/>
    </location>
</feature>
<evidence type="ECO:0000256" key="4">
    <source>
        <dbReference type="ARBA" id="ARBA00023136"/>
    </source>
</evidence>
<proteinExistence type="predicted"/>
<evidence type="ECO:0000313" key="8">
    <source>
        <dbReference type="Proteomes" id="UP000598775"/>
    </source>
</evidence>
<evidence type="ECO:0000256" key="5">
    <source>
        <dbReference type="SAM" id="Phobius"/>
    </source>
</evidence>
<name>A0A917BC20_9MICO</name>
<feature type="transmembrane region" description="Helical" evidence="5">
    <location>
        <begin position="322"/>
        <end position="341"/>
    </location>
</feature>
<keyword evidence="3 5" id="KW-1133">Transmembrane helix</keyword>
<keyword evidence="8" id="KW-1185">Reference proteome</keyword>
<feature type="transmembrane region" description="Helical" evidence="5">
    <location>
        <begin position="83"/>
        <end position="103"/>
    </location>
</feature>
<dbReference type="Gene3D" id="1.20.1250.20">
    <property type="entry name" value="MFS general substrate transporter like domains"/>
    <property type="match status" value="2"/>
</dbReference>
<dbReference type="InterPro" id="IPR036259">
    <property type="entry name" value="MFS_trans_sf"/>
</dbReference>
<dbReference type="PANTHER" id="PTHR23514:SF13">
    <property type="entry name" value="INNER MEMBRANE PROTEIN YBJJ"/>
    <property type="match status" value="1"/>
</dbReference>
<dbReference type="CDD" id="cd17393">
    <property type="entry name" value="MFS_MosC_like"/>
    <property type="match status" value="1"/>
</dbReference>